<dbReference type="Proteomes" id="UP000011134">
    <property type="component" value="Unassembled WGS sequence"/>
</dbReference>
<protein>
    <submittedName>
        <fullName evidence="2">Uncharacterized protein</fullName>
    </submittedName>
</protein>
<feature type="transmembrane region" description="Helical" evidence="1">
    <location>
        <begin position="27"/>
        <end position="46"/>
    </location>
</feature>
<dbReference type="AlphaFoldDB" id="L8J4E1"/>
<keyword evidence="3" id="KW-1185">Reference proteome</keyword>
<sequence>MIIVLWLVFAIFVGIYANSKGRSGFGYFLLSLLLSPLIGFIIALVVSPIDENVEVKELASGRMKKCPKCAELVKREALLCKHCHSDLSECGDSYQDDLKKTETFYDPRFPKRNCPNCGEVIKKGRVYCFHCKTIQDSVNN</sequence>
<keyword evidence="1" id="KW-1133">Transmembrane helix</keyword>
<evidence type="ECO:0000313" key="3">
    <source>
        <dbReference type="Proteomes" id="UP000011134"/>
    </source>
</evidence>
<keyword evidence="1" id="KW-0812">Transmembrane</keyword>
<gene>
    <name evidence="2" type="ORF">C942_04107</name>
</gene>
<comment type="caution">
    <text evidence="2">The sequence shown here is derived from an EMBL/GenBank/DDBJ whole genome shotgun (WGS) entry which is preliminary data.</text>
</comment>
<proteinExistence type="predicted"/>
<evidence type="ECO:0000256" key="1">
    <source>
        <dbReference type="SAM" id="Phobius"/>
    </source>
</evidence>
<name>L8J4E1_9GAMM</name>
<keyword evidence="1" id="KW-0472">Membrane</keyword>
<dbReference type="RefSeq" id="WP_007471442.1">
    <property type="nucleotide sequence ID" value="NZ_AMZO01000057.1"/>
</dbReference>
<dbReference type="EMBL" id="AMZO01000057">
    <property type="protein sequence ID" value="ELR63093.1"/>
    <property type="molecule type" value="Genomic_DNA"/>
</dbReference>
<evidence type="ECO:0000313" key="2">
    <source>
        <dbReference type="EMBL" id="ELR63093.1"/>
    </source>
</evidence>
<accession>L8J4E1</accession>
<dbReference type="PATRIC" id="fig|1056511.3.peg.4919"/>
<organism evidence="2 3">
    <name type="scientific">Photobacterium marinum</name>
    <dbReference type="NCBI Taxonomy" id="1056511"/>
    <lineage>
        <taxon>Bacteria</taxon>
        <taxon>Pseudomonadati</taxon>
        <taxon>Pseudomonadota</taxon>
        <taxon>Gammaproteobacteria</taxon>
        <taxon>Vibrionales</taxon>
        <taxon>Vibrionaceae</taxon>
        <taxon>Photobacterium</taxon>
    </lineage>
</organism>
<reference evidence="2 3" key="1">
    <citation type="submission" date="2012-12" db="EMBL/GenBank/DDBJ databases">
        <title>Genome Assembly of Photobacterium sp. AK15.</title>
        <authorList>
            <person name="Khatri I."/>
            <person name="Vaidya B."/>
            <person name="Srinivas T.N.R."/>
            <person name="Subramanian S."/>
            <person name="Pinnaka A."/>
        </authorList>
    </citation>
    <scope>NUCLEOTIDE SEQUENCE [LARGE SCALE GENOMIC DNA]</scope>
    <source>
        <strain evidence="2 3">AK15</strain>
    </source>
</reference>